<dbReference type="InterPro" id="IPR058625">
    <property type="entry name" value="MdtA-like_BSH"/>
</dbReference>
<evidence type="ECO:0000256" key="6">
    <source>
        <dbReference type="SAM" id="MobiDB-lite"/>
    </source>
</evidence>
<gene>
    <name evidence="10" type="ORF">ABID16_000886</name>
</gene>
<keyword evidence="3" id="KW-0813">Transport</keyword>
<dbReference type="InterPro" id="IPR006143">
    <property type="entry name" value="RND_pump_MFP"/>
</dbReference>
<evidence type="ECO:0000256" key="3">
    <source>
        <dbReference type="ARBA" id="ARBA00022448"/>
    </source>
</evidence>
<name>A0ABV2IWT4_9HYPH</name>
<feature type="region of interest" description="Disordered" evidence="6">
    <location>
        <begin position="378"/>
        <end position="400"/>
    </location>
</feature>
<feature type="coiled-coil region" evidence="5">
    <location>
        <begin position="106"/>
        <end position="178"/>
    </location>
</feature>
<dbReference type="Pfam" id="PF25967">
    <property type="entry name" value="RND-MFP_C"/>
    <property type="match status" value="1"/>
</dbReference>
<dbReference type="InterPro" id="IPR058624">
    <property type="entry name" value="MdtA-like_HH"/>
</dbReference>
<dbReference type="SUPFAM" id="SSF111369">
    <property type="entry name" value="HlyD-like secretion proteins"/>
    <property type="match status" value="1"/>
</dbReference>
<dbReference type="NCBIfam" id="TIGR01730">
    <property type="entry name" value="RND_mfp"/>
    <property type="match status" value="1"/>
</dbReference>
<feature type="domain" description="Multidrug resistance protein MdtA-like C-terminal permuted SH3" evidence="9">
    <location>
        <begin position="323"/>
        <end position="381"/>
    </location>
</feature>
<dbReference type="PANTHER" id="PTHR30469:SF33">
    <property type="entry name" value="SLR1207 PROTEIN"/>
    <property type="match status" value="1"/>
</dbReference>
<dbReference type="Gene3D" id="2.40.30.170">
    <property type="match status" value="1"/>
</dbReference>
<dbReference type="Pfam" id="PF25917">
    <property type="entry name" value="BSH_RND"/>
    <property type="match status" value="1"/>
</dbReference>
<evidence type="ECO:0000313" key="11">
    <source>
        <dbReference type="Proteomes" id="UP001549047"/>
    </source>
</evidence>
<evidence type="ECO:0000256" key="4">
    <source>
        <dbReference type="ARBA" id="ARBA00023054"/>
    </source>
</evidence>
<dbReference type="EMBL" id="JBEPMB010000001">
    <property type="protein sequence ID" value="MET3612581.1"/>
    <property type="molecule type" value="Genomic_DNA"/>
</dbReference>
<comment type="subcellular location">
    <subcellularLocation>
        <location evidence="1">Cell envelope</location>
    </subcellularLocation>
</comment>
<keyword evidence="11" id="KW-1185">Reference proteome</keyword>
<evidence type="ECO:0000259" key="9">
    <source>
        <dbReference type="Pfam" id="PF25967"/>
    </source>
</evidence>
<reference evidence="10 11" key="1">
    <citation type="submission" date="2024-06" db="EMBL/GenBank/DDBJ databases">
        <title>Genomic Encyclopedia of Type Strains, Phase IV (KMG-IV): sequencing the most valuable type-strain genomes for metagenomic binning, comparative biology and taxonomic classification.</title>
        <authorList>
            <person name="Goeker M."/>
        </authorList>
    </citation>
    <scope>NUCLEOTIDE SEQUENCE [LARGE SCALE GENOMIC DNA]</scope>
    <source>
        <strain evidence="10 11">DSM 29780</strain>
    </source>
</reference>
<accession>A0ABV2IWT4</accession>
<evidence type="ECO:0000256" key="1">
    <source>
        <dbReference type="ARBA" id="ARBA00004196"/>
    </source>
</evidence>
<dbReference type="InterPro" id="IPR058627">
    <property type="entry name" value="MdtA-like_C"/>
</dbReference>
<dbReference type="Proteomes" id="UP001549047">
    <property type="component" value="Unassembled WGS sequence"/>
</dbReference>
<evidence type="ECO:0000256" key="5">
    <source>
        <dbReference type="SAM" id="Coils"/>
    </source>
</evidence>
<dbReference type="InterPro" id="IPR030190">
    <property type="entry name" value="MacA_alpha-hairpin_sf"/>
</dbReference>
<keyword evidence="4 5" id="KW-0175">Coiled coil</keyword>
<protein>
    <submittedName>
        <fullName evidence="10">Macrolide-specific efflux system membrane fusion protein</fullName>
    </submittedName>
</protein>
<feature type="compositionally biased region" description="Low complexity" evidence="6">
    <location>
        <begin position="383"/>
        <end position="400"/>
    </location>
</feature>
<comment type="similarity">
    <text evidence="2">Belongs to the membrane fusion protein (MFP) (TC 8.A.1) family.</text>
</comment>
<evidence type="ECO:0000256" key="2">
    <source>
        <dbReference type="ARBA" id="ARBA00009477"/>
    </source>
</evidence>
<evidence type="ECO:0000259" key="7">
    <source>
        <dbReference type="Pfam" id="PF25876"/>
    </source>
</evidence>
<dbReference type="Gene3D" id="2.40.420.20">
    <property type="match status" value="1"/>
</dbReference>
<sequence length="400" mass="42343">MKARLLLSLVVLALVAGGGYFIWKRYYTTEAPRYITAPVTVGTVSETVLATGILKPRKIVAVGAQVSGRIIALHVKPGDELKEGDLVAEIDSVSQSNDVRKSKAALAVVQAQLAEKQANLENAKVVLDRQQQIFESRAGSRADLQTAAANVKVIEAQIAALEAQIIQAQVTVSTAEANLGYTKIKAPMTGTVLAVVNQEGRTVNANQSVPTIVILGDLDTMTVRAAISEADIVRVKAGQKLRFNVVGDAERSYDTTLAAIEPAPESITDDTAVSSTASSSGSGSASSTTAVYYVGTFNIDNKGRNFRTYMTAEVKIFIDEAKDVLTVPSSAVTEDGDTSFVRVQGPAGRIEKRKVEVGLDNKTTAEIQSGLEKGERVVVGEGAAQRQSSSSSARRGPSLF</sequence>
<evidence type="ECO:0000313" key="10">
    <source>
        <dbReference type="EMBL" id="MET3612581.1"/>
    </source>
</evidence>
<feature type="domain" description="Multidrug resistance protein MdtA-like alpha-helical hairpin" evidence="7">
    <location>
        <begin position="106"/>
        <end position="182"/>
    </location>
</feature>
<comment type="caution">
    <text evidence="10">The sequence shown here is derived from an EMBL/GenBank/DDBJ whole genome shotgun (WGS) entry which is preliminary data.</text>
</comment>
<evidence type="ECO:0000259" key="8">
    <source>
        <dbReference type="Pfam" id="PF25917"/>
    </source>
</evidence>
<proteinExistence type="inferred from homology"/>
<feature type="domain" description="Multidrug resistance protein MdtA-like barrel-sandwich hybrid" evidence="8">
    <location>
        <begin position="59"/>
        <end position="214"/>
    </location>
</feature>
<feature type="region of interest" description="Disordered" evidence="6">
    <location>
        <begin position="268"/>
        <end position="287"/>
    </location>
</feature>
<dbReference type="PANTHER" id="PTHR30469">
    <property type="entry name" value="MULTIDRUG RESISTANCE PROTEIN MDTA"/>
    <property type="match status" value="1"/>
</dbReference>
<dbReference type="Gene3D" id="2.40.50.100">
    <property type="match status" value="1"/>
</dbReference>
<dbReference type="Pfam" id="PF25876">
    <property type="entry name" value="HH_MFP_RND"/>
    <property type="match status" value="1"/>
</dbReference>
<dbReference type="Gene3D" id="6.10.140.1990">
    <property type="match status" value="1"/>
</dbReference>
<dbReference type="RefSeq" id="WP_354555144.1">
    <property type="nucleotide sequence ID" value="NZ_JBEPMB010000001.1"/>
</dbReference>
<feature type="compositionally biased region" description="Low complexity" evidence="6">
    <location>
        <begin position="271"/>
        <end position="287"/>
    </location>
</feature>
<organism evidence="10 11">
    <name type="scientific">Rhizobium aquaticum</name>
    <dbReference type="NCBI Taxonomy" id="1549636"/>
    <lineage>
        <taxon>Bacteria</taxon>
        <taxon>Pseudomonadati</taxon>
        <taxon>Pseudomonadota</taxon>
        <taxon>Alphaproteobacteria</taxon>
        <taxon>Hyphomicrobiales</taxon>
        <taxon>Rhizobiaceae</taxon>
        <taxon>Rhizobium/Agrobacterium group</taxon>
        <taxon>Rhizobium</taxon>
    </lineage>
</organism>